<organism evidence="2 3">
    <name type="scientific">Ilumatobacter fluminis</name>
    <dbReference type="NCBI Taxonomy" id="467091"/>
    <lineage>
        <taxon>Bacteria</taxon>
        <taxon>Bacillati</taxon>
        <taxon>Actinomycetota</taxon>
        <taxon>Acidimicrobiia</taxon>
        <taxon>Acidimicrobiales</taxon>
        <taxon>Ilumatobacteraceae</taxon>
        <taxon>Ilumatobacter</taxon>
    </lineage>
</organism>
<evidence type="ECO:0000256" key="1">
    <source>
        <dbReference type="SAM" id="MobiDB-lite"/>
    </source>
</evidence>
<name>A0A4R7I4H6_9ACTN</name>
<evidence type="ECO:0000313" key="2">
    <source>
        <dbReference type="EMBL" id="TDT18415.1"/>
    </source>
</evidence>
<gene>
    <name evidence="2" type="ORF">BDK89_4035</name>
</gene>
<accession>A0A4R7I4H6</accession>
<proteinExistence type="predicted"/>
<reference evidence="2 3" key="1">
    <citation type="submission" date="2019-03" db="EMBL/GenBank/DDBJ databases">
        <title>Sequencing the genomes of 1000 actinobacteria strains.</title>
        <authorList>
            <person name="Klenk H.-P."/>
        </authorList>
    </citation>
    <scope>NUCLEOTIDE SEQUENCE [LARGE SCALE GENOMIC DNA]</scope>
    <source>
        <strain evidence="2 3">DSM 18936</strain>
    </source>
</reference>
<dbReference type="OrthoDB" id="117988at2"/>
<dbReference type="RefSeq" id="WP_133870636.1">
    <property type="nucleotide sequence ID" value="NZ_SOAU01000001.1"/>
</dbReference>
<sequence length="159" mass="17676">MSITPDARRLHERLLDRTLPKPEWTHEAHLIACWVDLDEHDGDVDSTVDSLRDAIRSYNEVTGVANTPTSGYHETLTRYYVEAVAAVGATSVEELLADQRCSRGAPLRLWSKERLFSPEARATAVPPDHHDDPGQVSDAGRVSEGTATESTFPEITRLR</sequence>
<protein>
    <submittedName>
        <fullName evidence="2">Uncharacterized protein</fullName>
    </submittedName>
</protein>
<comment type="caution">
    <text evidence="2">The sequence shown here is derived from an EMBL/GenBank/DDBJ whole genome shotgun (WGS) entry which is preliminary data.</text>
</comment>
<dbReference type="Proteomes" id="UP000294558">
    <property type="component" value="Unassembled WGS sequence"/>
</dbReference>
<dbReference type="EMBL" id="SOAU01000001">
    <property type="protein sequence ID" value="TDT18415.1"/>
    <property type="molecule type" value="Genomic_DNA"/>
</dbReference>
<feature type="region of interest" description="Disordered" evidence="1">
    <location>
        <begin position="121"/>
        <end position="159"/>
    </location>
</feature>
<keyword evidence="3" id="KW-1185">Reference proteome</keyword>
<evidence type="ECO:0000313" key="3">
    <source>
        <dbReference type="Proteomes" id="UP000294558"/>
    </source>
</evidence>
<dbReference type="AlphaFoldDB" id="A0A4R7I4H6"/>